<name>A0A916TAB7_9ACTN</name>
<accession>A0A916TAB7</accession>
<proteinExistence type="predicted"/>
<dbReference type="EMBL" id="BMGC01000020">
    <property type="protein sequence ID" value="GGB37747.1"/>
    <property type="molecule type" value="Genomic_DNA"/>
</dbReference>
<dbReference type="Proteomes" id="UP000621454">
    <property type="component" value="Unassembled WGS sequence"/>
</dbReference>
<reference evidence="1" key="1">
    <citation type="journal article" date="2014" name="Int. J. Syst. Evol. Microbiol.">
        <title>Complete genome sequence of Corynebacterium casei LMG S-19264T (=DSM 44701T), isolated from a smear-ripened cheese.</title>
        <authorList>
            <consortium name="US DOE Joint Genome Institute (JGI-PGF)"/>
            <person name="Walter F."/>
            <person name="Albersmeier A."/>
            <person name="Kalinowski J."/>
            <person name="Ruckert C."/>
        </authorList>
    </citation>
    <scope>NUCLEOTIDE SEQUENCE</scope>
    <source>
        <strain evidence="1">CGMCC 1.12827</strain>
    </source>
</reference>
<evidence type="ECO:0000313" key="2">
    <source>
        <dbReference type="Proteomes" id="UP000621454"/>
    </source>
</evidence>
<comment type="caution">
    <text evidence="1">The sequence shown here is derived from an EMBL/GenBank/DDBJ whole genome shotgun (WGS) entry which is preliminary data.</text>
</comment>
<organism evidence="1 2">
    <name type="scientific">Gordonia jinhuaensis</name>
    <dbReference type="NCBI Taxonomy" id="1517702"/>
    <lineage>
        <taxon>Bacteria</taxon>
        <taxon>Bacillati</taxon>
        <taxon>Actinomycetota</taxon>
        <taxon>Actinomycetes</taxon>
        <taxon>Mycobacteriales</taxon>
        <taxon>Gordoniaceae</taxon>
        <taxon>Gordonia</taxon>
    </lineage>
</organism>
<reference evidence="1" key="2">
    <citation type="submission" date="2020-09" db="EMBL/GenBank/DDBJ databases">
        <authorList>
            <person name="Sun Q."/>
            <person name="Zhou Y."/>
        </authorList>
    </citation>
    <scope>NUCLEOTIDE SEQUENCE</scope>
    <source>
        <strain evidence="1">CGMCC 1.12827</strain>
    </source>
</reference>
<gene>
    <name evidence="1" type="ORF">GCM10011489_26880</name>
</gene>
<sequence length="67" mass="6918">MRNTGPVPTSVISTPAIAGPTILARLKIIELRATALGNWSLPTISMVNDCRIGASTADTQPTASARA</sequence>
<evidence type="ECO:0000313" key="1">
    <source>
        <dbReference type="EMBL" id="GGB37747.1"/>
    </source>
</evidence>
<keyword evidence="2" id="KW-1185">Reference proteome</keyword>
<dbReference type="AlphaFoldDB" id="A0A916TAB7"/>
<protein>
    <submittedName>
        <fullName evidence="1">Uncharacterized protein</fullName>
    </submittedName>
</protein>